<evidence type="ECO:0000313" key="3">
    <source>
        <dbReference type="Proteomes" id="UP000238358"/>
    </source>
</evidence>
<feature type="transmembrane region" description="Helical" evidence="1">
    <location>
        <begin position="156"/>
        <end position="174"/>
    </location>
</feature>
<feature type="transmembrane region" description="Helical" evidence="1">
    <location>
        <begin position="38"/>
        <end position="58"/>
    </location>
</feature>
<dbReference type="OrthoDB" id="1634540at2"/>
<feature type="transmembrane region" description="Helical" evidence="1">
    <location>
        <begin position="121"/>
        <end position="144"/>
    </location>
</feature>
<reference evidence="2 3" key="1">
    <citation type="journal article" date="2018" name="Genome Announc.">
        <title>Complete genomes of two Megasphaera elsdenii strains, NCIMB 702410 and ATCC 25940.</title>
        <authorList>
            <person name="Hatmaker E.A."/>
            <person name="O'Dell K."/>
            <person name="Riley L.A."/>
            <person name="Klingeman D.M."/>
            <person name="Guss A.M."/>
        </authorList>
    </citation>
    <scope>NUCLEOTIDE SEQUENCE [LARGE SCALE GENOMIC DNA]</scope>
    <source>
        <strain evidence="2 3">NCIMB702410</strain>
    </source>
</reference>
<keyword evidence="1" id="KW-0812">Transmembrane</keyword>
<dbReference type="GO" id="GO:0016020">
    <property type="term" value="C:membrane"/>
    <property type="evidence" value="ECO:0007669"/>
    <property type="project" value="InterPro"/>
</dbReference>
<evidence type="ECO:0000313" key="2">
    <source>
        <dbReference type="EMBL" id="AVO26206.1"/>
    </source>
</evidence>
<gene>
    <name evidence="2" type="ORF">C6Y28_00395</name>
</gene>
<keyword evidence="1" id="KW-1133">Transmembrane helix</keyword>
<name>A0A2S0M425_MEGEL</name>
<proteinExistence type="predicted"/>
<dbReference type="AlphaFoldDB" id="A0A2S0M425"/>
<evidence type="ECO:0000256" key="1">
    <source>
        <dbReference type="SAM" id="Phobius"/>
    </source>
</evidence>
<sequence length="179" mass="19995">MRRIHTLVAAALTVIVLLHALCGSFLLIGTSRRPMVFLSWLAAALLGLHVAFGLALTGQTWRSLRGRARRYIRLNRDFWLRRISGLAVLILVVFHIGMFGVTEDETYFLLPFTAVKLAGHLLLIAAMAWHIAVNLKPLCLALGCSRPDWQSCSAKLVLLVFCGVAVLAGIVYFVRWQWI</sequence>
<dbReference type="InterPro" id="IPR034804">
    <property type="entry name" value="SQR/QFR_C/D"/>
</dbReference>
<protein>
    <submittedName>
        <fullName evidence="2">Pilus assembly protein PilX</fullName>
    </submittedName>
</protein>
<feature type="transmembrane region" description="Helical" evidence="1">
    <location>
        <begin position="79"/>
        <end position="101"/>
    </location>
</feature>
<organism evidence="2 3">
    <name type="scientific">Megasphaera elsdenii</name>
    <dbReference type="NCBI Taxonomy" id="907"/>
    <lineage>
        <taxon>Bacteria</taxon>
        <taxon>Bacillati</taxon>
        <taxon>Bacillota</taxon>
        <taxon>Negativicutes</taxon>
        <taxon>Veillonellales</taxon>
        <taxon>Veillonellaceae</taxon>
        <taxon>Megasphaera</taxon>
    </lineage>
</organism>
<dbReference type="SUPFAM" id="SSF81343">
    <property type="entry name" value="Fumarate reductase respiratory complex transmembrane subunits"/>
    <property type="match status" value="1"/>
</dbReference>
<dbReference type="Proteomes" id="UP000238358">
    <property type="component" value="Chromosome"/>
</dbReference>
<dbReference type="RefSeq" id="WP_027894815.1">
    <property type="nucleotide sequence ID" value="NZ_CP027569.1"/>
</dbReference>
<dbReference type="EMBL" id="CP027569">
    <property type="protein sequence ID" value="AVO26206.1"/>
    <property type="molecule type" value="Genomic_DNA"/>
</dbReference>
<keyword evidence="1" id="KW-0472">Membrane</keyword>
<accession>A0A2S0M425</accession>